<accession>A0ACC1MIJ9</accession>
<sequence>MESLSDTDWDVVISGTGLQQSLFALALSRSGKKILHVDPQGYYGGYEAALCLEDADAWAEKHASQTANGLFRAAEVTRRAAVPSSRAYNLALAPQIIHTRSELLTKLVSSKAFRQIEFQAVGSFFIFQPAAAGPEEAATEAARPALSRIPSTREDVFSSTVIPVRAKRSLMKFLKFVLDYEAEPQAEIWKPSADKSLAEFLSSQFNLDAMLQSYVITLTLSMDGNISVEDGLVAISRHLSSMGVFGPGFAAVYPKWGGLSEVCQVGCRAAAVGGAVYMLETGITNITPRQDEAIKLNITLSNDMVVKTKTLFRGSEAAPDNGVWLTRSTAIVNTTMPTLFKAVADGAPTPSATIVAFPTGSVTDGNGQTSKYPIYAMVHSSDTGECPTGQCIIYLSTITTPESKSLLEVALSSLLQTAAHRQATASILYKLQYEQAGARAPSLHVVEDAATIFGPPLLDLAFPDAMLQPVREAWEAFMGHDGVTDAAYLVFEDREGVDEDDIFDG</sequence>
<evidence type="ECO:0000313" key="2">
    <source>
        <dbReference type="Proteomes" id="UP001143910"/>
    </source>
</evidence>
<evidence type="ECO:0000313" key="1">
    <source>
        <dbReference type="EMBL" id="KAJ2966625.1"/>
    </source>
</evidence>
<keyword evidence="2" id="KW-1185">Reference proteome</keyword>
<name>A0ACC1MIJ9_9HYPO</name>
<gene>
    <name evidence="1" type="ORF">NQ176_g10059</name>
</gene>
<organism evidence="1 2">
    <name type="scientific">Zarea fungicola</name>
    <dbReference type="NCBI Taxonomy" id="93591"/>
    <lineage>
        <taxon>Eukaryota</taxon>
        <taxon>Fungi</taxon>
        <taxon>Dikarya</taxon>
        <taxon>Ascomycota</taxon>
        <taxon>Pezizomycotina</taxon>
        <taxon>Sordariomycetes</taxon>
        <taxon>Hypocreomycetidae</taxon>
        <taxon>Hypocreales</taxon>
        <taxon>Cordycipitaceae</taxon>
        <taxon>Zarea</taxon>
    </lineage>
</organism>
<dbReference type="EMBL" id="JANJQO010002561">
    <property type="protein sequence ID" value="KAJ2966625.1"/>
    <property type="molecule type" value="Genomic_DNA"/>
</dbReference>
<protein>
    <submittedName>
        <fullName evidence="1">Uncharacterized protein</fullName>
    </submittedName>
</protein>
<reference evidence="1" key="1">
    <citation type="submission" date="2022-08" db="EMBL/GenBank/DDBJ databases">
        <title>Genome Sequence of Lecanicillium fungicola.</title>
        <authorList>
            <person name="Buettner E."/>
        </authorList>
    </citation>
    <scope>NUCLEOTIDE SEQUENCE</scope>
    <source>
        <strain evidence="1">Babe33</strain>
    </source>
</reference>
<comment type="caution">
    <text evidence="1">The sequence shown here is derived from an EMBL/GenBank/DDBJ whole genome shotgun (WGS) entry which is preliminary data.</text>
</comment>
<proteinExistence type="predicted"/>
<dbReference type="Proteomes" id="UP001143910">
    <property type="component" value="Unassembled WGS sequence"/>
</dbReference>